<dbReference type="Pfam" id="PF08085">
    <property type="entry name" value="Entericidin"/>
    <property type="match status" value="1"/>
</dbReference>
<evidence type="ECO:0000256" key="2">
    <source>
        <dbReference type="ARBA" id="ARBA00022475"/>
    </source>
</evidence>
<sequence>MDYLKHIGAAVVVALGLSACNTIEGIGEDVEAGGEAISETAEDTKEKL</sequence>
<dbReference type="RefSeq" id="WP_142899871.1">
    <property type="nucleotide sequence ID" value="NZ_ML660070.1"/>
</dbReference>
<keyword evidence="3" id="KW-0732">Signal</keyword>
<keyword evidence="2" id="KW-1003">Cell membrane</keyword>
<gene>
    <name evidence="7" type="ORF">FKG95_28505</name>
</gene>
<dbReference type="GO" id="GO:0009636">
    <property type="term" value="P:response to toxic substance"/>
    <property type="evidence" value="ECO:0007669"/>
    <property type="project" value="InterPro"/>
</dbReference>
<evidence type="ECO:0000256" key="5">
    <source>
        <dbReference type="ARBA" id="ARBA00023139"/>
    </source>
</evidence>
<organism evidence="7 8">
    <name type="scientific">Denitrobaculum tricleocarpae</name>
    <dbReference type="NCBI Taxonomy" id="2591009"/>
    <lineage>
        <taxon>Bacteria</taxon>
        <taxon>Pseudomonadati</taxon>
        <taxon>Pseudomonadota</taxon>
        <taxon>Alphaproteobacteria</taxon>
        <taxon>Rhodospirillales</taxon>
        <taxon>Rhodospirillaceae</taxon>
        <taxon>Denitrobaculum</taxon>
    </lineage>
</organism>
<proteinExistence type="inferred from homology"/>
<evidence type="ECO:0000256" key="6">
    <source>
        <dbReference type="ARBA" id="ARBA00023288"/>
    </source>
</evidence>
<dbReference type="AlphaFoldDB" id="A0A545SYQ5"/>
<comment type="similarity">
    <text evidence="1">Belongs to the EcnA/EcnB lipoprotein family.</text>
</comment>
<keyword evidence="8" id="KW-1185">Reference proteome</keyword>
<dbReference type="InterPro" id="IPR012556">
    <property type="entry name" value="Entericidin"/>
</dbReference>
<dbReference type="PROSITE" id="PS51257">
    <property type="entry name" value="PROKAR_LIPOPROTEIN"/>
    <property type="match status" value="1"/>
</dbReference>
<protein>
    <submittedName>
        <fullName evidence="7">Entericidin A/B family lipoprotein</fullName>
    </submittedName>
</protein>
<dbReference type="Proteomes" id="UP000315252">
    <property type="component" value="Unassembled WGS sequence"/>
</dbReference>
<keyword evidence="6 7" id="KW-0449">Lipoprotein</keyword>
<evidence type="ECO:0000256" key="3">
    <source>
        <dbReference type="ARBA" id="ARBA00022729"/>
    </source>
</evidence>
<reference evidence="7 8" key="1">
    <citation type="submission" date="2019-06" db="EMBL/GenBank/DDBJ databases">
        <title>Whole genome sequence for Rhodospirillaceae sp. R148.</title>
        <authorList>
            <person name="Wang G."/>
        </authorList>
    </citation>
    <scope>NUCLEOTIDE SEQUENCE [LARGE SCALE GENOMIC DNA]</scope>
    <source>
        <strain evidence="7 8">R148</strain>
    </source>
</reference>
<name>A0A545SYQ5_9PROT</name>
<evidence type="ECO:0000313" key="8">
    <source>
        <dbReference type="Proteomes" id="UP000315252"/>
    </source>
</evidence>
<evidence type="ECO:0000313" key="7">
    <source>
        <dbReference type="EMBL" id="TQV70106.1"/>
    </source>
</evidence>
<accession>A0A545SYQ5</accession>
<keyword evidence="4" id="KW-0472">Membrane</keyword>
<comment type="caution">
    <text evidence="7">The sequence shown here is derived from an EMBL/GenBank/DDBJ whole genome shotgun (WGS) entry which is preliminary data.</text>
</comment>
<evidence type="ECO:0000256" key="1">
    <source>
        <dbReference type="ARBA" id="ARBA00010296"/>
    </source>
</evidence>
<dbReference type="GO" id="GO:0016020">
    <property type="term" value="C:membrane"/>
    <property type="evidence" value="ECO:0007669"/>
    <property type="project" value="InterPro"/>
</dbReference>
<keyword evidence="5" id="KW-0564">Palmitate</keyword>
<evidence type="ECO:0000256" key="4">
    <source>
        <dbReference type="ARBA" id="ARBA00023136"/>
    </source>
</evidence>
<dbReference type="OrthoDB" id="7363288at2"/>
<dbReference type="EMBL" id="VHSH01000019">
    <property type="protein sequence ID" value="TQV70106.1"/>
    <property type="molecule type" value="Genomic_DNA"/>
</dbReference>